<dbReference type="AlphaFoldDB" id="F0ZKJ6"/>
<dbReference type="Pfam" id="PF00179">
    <property type="entry name" value="UQ_con"/>
    <property type="match status" value="1"/>
</dbReference>
<accession>F0ZKJ6</accession>
<dbReference type="PROSITE" id="PS50127">
    <property type="entry name" value="UBC_2"/>
    <property type="match status" value="1"/>
</dbReference>
<protein>
    <recommendedName>
        <fullName evidence="5">UBC core domain-containing protein</fullName>
    </recommendedName>
</protein>
<name>F0ZKJ6_DICPU</name>
<dbReference type="SMART" id="SM00212">
    <property type="entry name" value="UBCc"/>
    <property type="match status" value="1"/>
</dbReference>
<dbReference type="InterPro" id="IPR016135">
    <property type="entry name" value="UBQ-conjugating_enzyme/RWD"/>
</dbReference>
<dbReference type="GeneID" id="10501281"/>
<dbReference type="PANTHER" id="PTHR46116">
    <property type="entry name" value="(E3-INDEPENDENT) E2 UBIQUITIN-CONJUGATING ENZYME"/>
    <property type="match status" value="1"/>
</dbReference>
<dbReference type="Proteomes" id="UP000001064">
    <property type="component" value="Unassembled WGS sequence"/>
</dbReference>
<dbReference type="InParanoid" id="F0ZKJ6"/>
<dbReference type="EMBL" id="GL871057">
    <property type="protein sequence ID" value="EGC35514.1"/>
    <property type="molecule type" value="Genomic_DNA"/>
</dbReference>
<dbReference type="CDD" id="cd23802">
    <property type="entry name" value="UBCc_UBE2Q"/>
    <property type="match status" value="1"/>
</dbReference>
<evidence type="ECO:0000256" key="1">
    <source>
        <dbReference type="ARBA" id="ARBA00022679"/>
    </source>
</evidence>
<dbReference type="OMA" id="LENWNPI"/>
<organism evidence="6 7">
    <name type="scientific">Dictyostelium purpureum</name>
    <name type="common">Slime mold</name>
    <dbReference type="NCBI Taxonomy" id="5786"/>
    <lineage>
        <taxon>Eukaryota</taxon>
        <taxon>Amoebozoa</taxon>
        <taxon>Evosea</taxon>
        <taxon>Eumycetozoa</taxon>
        <taxon>Dictyostelia</taxon>
        <taxon>Dictyosteliales</taxon>
        <taxon>Dictyosteliaceae</taxon>
        <taxon>Dictyostelium</taxon>
    </lineage>
</organism>
<keyword evidence="3" id="KW-0175">Coiled coil</keyword>
<feature type="coiled-coil region" evidence="3">
    <location>
        <begin position="520"/>
        <end position="554"/>
    </location>
</feature>
<dbReference type="CDD" id="cd23810">
    <property type="entry name" value="UBCc_BIRC6"/>
    <property type="match status" value="1"/>
</dbReference>
<dbReference type="eggNOG" id="KOG0895">
    <property type="taxonomic scope" value="Eukaryota"/>
</dbReference>
<feature type="region of interest" description="Disordered" evidence="4">
    <location>
        <begin position="105"/>
        <end position="128"/>
    </location>
</feature>
<evidence type="ECO:0000313" key="7">
    <source>
        <dbReference type="Proteomes" id="UP000001064"/>
    </source>
</evidence>
<dbReference type="PANTHER" id="PTHR46116:SF39">
    <property type="entry name" value="BACULOVIRAL IAP REPEAT-CONTAINING PROTEIN 6"/>
    <property type="match status" value="1"/>
</dbReference>
<proteinExistence type="predicted"/>
<sequence>MAGNLERLFEKWQNSLNEAEDFIWLESTKASINLLYKGHSITIGFPTDINDIKGFTFSSKEKPIDQWISKVNSEIQNNSSINSFTDILSMSLDKYNNKNKIESDQEVLDEVEDEDSNMGDHESGNMEDIEENDFDDEEDEEIDEYEDLNDETFDGDQFQEALQTLKMKKIWAKKDQEIRAKLGERKKNDKVKTIFSSDAAFGVLTNDLFNIMQNVHSLGFSATPIEDNIYYWSVKIFDFEKDSKISQQLQQIKKEFGYDYIELQVLFTEDLYPFYPPTIKLIRPRLQVCDMRFVLNHLKEVLQKYGSLDVNNPMNATSNTGSYSTLEHSLLRLELLSDTEPRANMKYGIESTMIKPVKASPTPITNTKTPGKRDPFDKECWAKGTGYGRGSSKSGWNVDAFLAAQKERDNEIKGLLCIIQEEIEKNRPPLDVLEESCLIPFIESYCREISLLDVERHSEIWSTLFKLLNTLLDYDIYISVFCQLQFQTRSLGDYINDISKQITLFLKRINDQKDPNSKLYESIIKVNEKMNNRINQLNDELKALEQNRTKLTISETNENVEDQYIKVLKPYLFDSGNIVTNKAKTASSQKRTIRIAQEQASLIKSLPFNFDSSVFARVDEDNIDCMQVLITGPKDTPYSGGCFLFSVNFPQDFPDSPPHVLLLTTGGGTVRFNPNLYANGKVCLSLLGTWSGNAGETWNANTSTLLQVFVSIQSLILVPDPFFNEPGYESQIGSRTGKVNSLNYNQNLIPSTVDFAMIEMIKKPPPVFKDIITAHFYYQRQKIKQQCDQWIEQFKESKKDVTKFLKSVNTLTEELNKLQKPNL</sequence>
<feature type="domain" description="UBC core" evidence="5">
    <location>
        <begin position="590"/>
        <end position="757"/>
    </location>
</feature>
<evidence type="ECO:0000256" key="3">
    <source>
        <dbReference type="SAM" id="Coils"/>
    </source>
</evidence>
<dbReference type="OrthoDB" id="1926878at2759"/>
<dbReference type="SUPFAM" id="SSF54495">
    <property type="entry name" value="UBC-like"/>
    <property type="match status" value="2"/>
</dbReference>
<dbReference type="STRING" id="5786.F0ZKJ6"/>
<dbReference type="FunCoup" id="F0ZKJ6">
    <property type="interactions" value="58"/>
</dbReference>
<dbReference type="KEGG" id="dpp:DICPUDRAFT_94526"/>
<dbReference type="Gene3D" id="3.10.110.10">
    <property type="entry name" value="Ubiquitin Conjugating Enzyme"/>
    <property type="match status" value="2"/>
</dbReference>
<evidence type="ECO:0000256" key="4">
    <source>
        <dbReference type="SAM" id="MobiDB-lite"/>
    </source>
</evidence>
<evidence type="ECO:0000313" key="6">
    <source>
        <dbReference type="EMBL" id="EGC35514.1"/>
    </source>
</evidence>
<reference evidence="7" key="1">
    <citation type="journal article" date="2011" name="Genome Biol.">
        <title>Comparative genomics of the social amoebae Dictyostelium discoideum and Dictyostelium purpureum.</title>
        <authorList>
            <consortium name="US DOE Joint Genome Institute (JGI-PGF)"/>
            <person name="Sucgang R."/>
            <person name="Kuo A."/>
            <person name="Tian X."/>
            <person name="Salerno W."/>
            <person name="Parikh A."/>
            <person name="Feasley C.L."/>
            <person name="Dalin E."/>
            <person name="Tu H."/>
            <person name="Huang E."/>
            <person name="Barry K."/>
            <person name="Lindquist E."/>
            <person name="Shapiro H."/>
            <person name="Bruce D."/>
            <person name="Schmutz J."/>
            <person name="Salamov A."/>
            <person name="Fey P."/>
            <person name="Gaudet P."/>
            <person name="Anjard C."/>
            <person name="Babu M.M."/>
            <person name="Basu S."/>
            <person name="Bushmanova Y."/>
            <person name="van der Wel H."/>
            <person name="Katoh-Kurasawa M."/>
            <person name="Dinh C."/>
            <person name="Coutinho P.M."/>
            <person name="Saito T."/>
            <person name="Elias M."/>
            <person name="Schaap P."/>
            <person name="Kay R.R."/>
            <person name="Henrissat B."/>
            <person name="Eichinger L."/>
            <person name="Rivero F."/>
            <person name="Putnam N.H."/>
            <person name="West C.M."/>
            <person name="Loomis W.F."/>
            <person name="Chisholm R.L."/>
            <person name="Shaulsky G."/>
            <person name="Strassmann J.E."/>
            <person name="Queller D.C."/>
            <person name="Kuspa A."/>
            <person name="Grigoriev I.V."/>
        </authorList>
    </citation>
    <scope>NUCLEOTIDE SEQUENCE [LARGE SCALE GENOMIC DNA]</scope>
    <source>
        <strain evidence="7">QSDP1</strain>
    </source>
</reference>
<dbReference type="InterPro" id="IPR000608">
    <property type="entry name" value="UBC"/>
</dbReference>
<dbReference type="RefSeq" id="XP_003287940.1">
    <property type="nucleotide sequence ID" value="XM_003287892.1"/>
</dbReference>
<keyword evidence="2" id="KW-0833">Ubl conjugation pathway</keyword>
<keyword evidence="7" id="KW-1185">Reference proteome</keyword>
<feature type="compositionally biased region" description="Acidic residues" evidence="4">
    <location>
        <begin position="105"/>
        <end position="117"/>
    </location>
</feature>
<dbReference type="GO" id="GO:0061631">
    <property type="term" value="F:ubiquitin conjugating enzyme activity"/>
    <property type="evidence" value="ECO:0000318"/>
    <property type="project" value="GO_Central"/>
</dbReference>
<dbReference type="VEuPathDB" id="AmoebaDB:DICPUDRAFT_94526"/>
<gene>
    <name evidence="6" type="ORF">DICPUDRAFT_94526</name>
</gene>
<evidence type="ECO:0000259" key="5">
    <source>
        <dbReference type="PROSITE" id="PS50127"/>
    </source>
</evidence>
<dbReference type="FunFam" id="3.10.110.10:FF:000159">
    <property type="entry name" value="Putative ubiquitin-conjugating enzyme E2 24"/>
    <property type="match status" value="1"/>
</dbReference>
<evidence type="ECO:0000256" key="2">
    <source>
        <dbReference type="ARBA" id="ARBA00022786"/>
    </source>
</evidence>
<keyword evidence="1" id="KW-0808">Transferase</keyword>